<reference evidence="4" key="1">
    <citation type="submission" date="2025-05" db="UniProtKB">
        <authorList>
            <consortium name="RefSeq"/>
        </authorList>
    </citation>
    <scope>NUCLEOTIDE SEQUENCE [LARGE SCALE GENOMIC DNA]</scope>
</reference>
<keyword evidence="4" id="KW-1185">Reference proteome</keyword>
<name>A0ABM4B5G9_HYDVU</name>
<dbReference type="Proteomes" id="UP001652625">
    <property type="component" value="Chromosome 01"/>
</dbReference>
<protein>
    <submittedName>
        <fullName evidence="5">Synaptic vesicle membrane protein VAT-1 homolog</fullName>
    </submittedName>
</protein>
<dbReference type="Gene3D" id="3.40.50.720">
    <property type="entry name" value="NAD(P)-binding Rossmann-like Domain"/>
    <property type="match status" value="1"/>
</dbReference>
<feature type="domain" description="Enoyl reductase (ER)" evidence="3">
    <location>
        <begin position="22"/>
        <end position="358"/>
    </location>
</feature>
<sequence>MIRIPSAGGYEKLVYTTLPECGYTQGVNIEQQEISDSDCVVVETYACGVNYADIIIRWGLYKSATDFVGWPITPGFEFSGTIKSVGQNVKDFVVGDKVAGLTCFGAYTTCIKAPAYMIRKVPSNVSMAAAAGFLTVAATAYYAAFELCKLRVTDSVLVHSAAGGVGSMLCQMLRNAGCNVVGVVGATHKVETAKNLGCLSVIDKSVHNLWEEAKKIVPNGYAAIFDANGVETLKDSYNHIKPGGRLISYGSATLFPRSTKTSNGELSTYNWLKLVWNYKNRTVFDPMEMTSSNKSVMAFNLSFMFGEKELIKECLDILFKWISEGSIKLDNITEYSLRDVAKAHRDLESGSSVGKIVLLTRGGNYENVE</sequence>
<dbReference type="Pfam" id="PF08240">
    <property type="entry name" value="ADH_N"/>
    <property type="match status" value="1"/>
</dbReference>
<dbReference type="SMART" id="SM00829">
    <property type="entry name" value="PKS_ER"/>
    <property type="match status" value="1"/>
</dbReference>
<dbReference type="PANTHER" id="PTHR48106">
    <property type="entry name" value="QUINONE OXIDOREDUCTASE PIG3-RELATED"/>
    <property type="match status" value="1"/>
</dbReference>
<dbReference type="Gene3D" id="3.90.180.10">
    <property type="entry name" value="Medium-chain alcohol dehydrogenases, catalytic domain"/>
    <property type="match status" value="1"/>
</dbReference>
<gene>
    <name evidence="5" type="primary">LOC100212244</name>
</gene>
<dbReference type="SUPFAM" id="SSF51735">
    <property type="entry name" value="NAD(P)-binding Rossmann-fold domains"/>
    <property type="match status" value="1"/>
</dbReference>
<reference evidence="5" key="2">
    <citation type="submission" date="2025-08" db="UniProtKB">
        <authorList>
            <consortium name="RefSeq"/>
        </authorList>
    </citation>
    <scope>IDENTIFICATION</scope>
</reference>
<dbReference type="InterPro" id="IPR013149">
    <property type="entry name" value="ADH-like_C"/>
</dbReference>
<keyword evidence="1" id="KW-0521">NADP</keyword>
<evidence type="ECO:0000256" key="2">
    <source>
        <dbReference type="ARBA" id="ARBA00023002"/>
    </source>
</evidence>
<evidence type="ECO:0000313" key="5">
    <source>
        <dbReference type="RefSeq" id="XP_065644082.1"/>
    </source>
</evidence>
<dbReference type="GeneID" id="100212244"/>
<dbReference type="InterPro" id="IPR020843">
    <property type="entry name" value="ER"/>
</dbReference>
<organism evidence="4 5">
    <name type="scientific">Hydra vulgaris</name>
    <name type="common">Hydra</name>
    <name type="synonym">Hydra attenuata</name>
    <dbReference type="NCBI Taxonomy" id="6087"/>
    <lineage>
        <taxon>Eukaryota</taxon>
        <taxon>Metazoa</taxon>
        <taxon>Cnidaria</taxon>
        <taxon>Hydrozoa</taxon>
        <taxon>Hydroidolina</taxon>
        <taxon>Anthoathecata</taxon>
        <taxon>Aplanulata</taxon>
        <taxon>Hydridae</taxon>
        <taxon>Hydra</taxon>
    </lineage>
</organism>
<keyword evidence="2" id="KW-0560">Oxidoreductase</keyword>
<dbReference type="Pfam" id="PF00107">
    <property type="entry name" value="ADH_zinc_N"/>
    <property type="match status" value="1"/>
</dbReference>
<proteinExistence type="predicted"/>
<evidence type="ECO:0000259" key="3">
    <source>
        <dbReference type="SMART" id="SM00829"/>
    </source>
</evidence>
<dbReference type="SUPFAM" id="SSF50129">
    <property type="entry name" value="GroES-like"/>
    <property type="match status" value="1"/>
</dbReference>
<dbReference type="InterPro" id="IPR036291">
    <property type="entry name" value="NAD(P)-bd_dom_sf"/>
</dbReference>
<dbReference type="CDD" id="cd08275">
    <property type="entry name" value="MDR3"/>
    <property type="match status" value="1"/>
</dbReference>
<accession>A0ABM4B5G9</accession>
<dbReference type="InterPro" id="IPR011032">
    <property type="entry name" value="GroES-like_sf"/>
</dbReference>
<dbReference type="PANTHER" id="PTHR48106:SF13">
    <property type="entry name" value="QUINONE OXIDOREDUCTASE-RELATED"/>
    <property type="match status" value="1"/>
</dbReference>
<dbReference type="InterPro" id="IPR013154">
    <property type="entry name" value="ADH-like_N"/>
</dbReference>
<evidence type="ECO:0000313" key="4">
    <source>
        <dbReference type="Proteomes" id="UP001652625"/>
    </source>
</evidence>
<evidence type="ECO:0000256" key="1">
    <source>
        <dbReference type="ARBA" id="ARBA00022857"/>
    </source>
</evidence>
<dbReference type="RefSeq" id="XP_065644082.1">
    <property type="nucleotide sequence ID" value="XM_065788010.1"/>
</dbReference>